<comment type="caution">
    <text evidence="2">The sequence shown here is derived from an EMBL/GenBank/DDBJ whole genome shotgun (WGS) entry which is preliminary data.</text>
</comment>
<sequence length="153" mass="16706">MDMTEDCWDHVELLRDVSSLEEPTASQINTTEFLCHQQQNQHHQHHHHPHQQSEAPRGVPSGNLTPYRLYVNIVNGWPKPNVHKNTNDSRADSDTGFGDGSCAGFEDGSRVGSHSGFKDGSHTSSENGSNVGSHTGFVDGSFTSSCAGFRVGF</sequence>
<protein>
    <submittedName>
        <fullName evidence="2">Uncharacterized protein</fullName>
    </submittedName>
</protein>
<evidence type="ECO:0000313" key="3">
    <source>
        <dbReference type="Proteomes" id="UP001168972"/>
    </source>
</evidence>
<proteinExistence type="predicted"/>
<keyword evidence="3" id="KW-1185">Reference proteome</keyword>
<dbReference type="EMBL" id="JAQQBR010000002">
    <property type="protein sequence ID" value="KAK0180629.1"/>
    <property type="molecule type" value="Genomic_DNA"/>
</dbReference>
<name>A0AA39G329_MICHY</name>
<dbReference type="Proteomes" id="UP001168972">
    <property type="component" value="Unassembled WGS sequence"/>
</dbReference>
<accession>A0AA39G329</accession>
<feature type="region of interest" description="Disordered" evidence="1">
    <location>
        <begin position="37"/>
        <end position="64"/>
    </location>
</feature>
<reference evidence="2" key="1">
    <citation type="journal article" date="2023" name="bioRxiv">
        <title>Scaffold-level genome assemblies of two parasitoid biocontrol wasps reveal the parthenogenesis mechanism and an associated novel virus.</title>
        <authorList>
            <person name="Inwood S."/>
            <person name="Skelly J."/>
            <person name="Guhlin J."/>
            <person name="Harrop T."/>
            <person name="Goldson S."/>
            <person name="Dearden P."/>
        </authorList>
    </citation>
    <scope>NUCLEOTIDE SEQUENCE</scope>
    <source>
        <strain evidence="2">Lincoln</strain>
        <tissue evidence="2">Whole body</tissue>
    </source>
</reference>
<feature type="region of interest" description="Disordered" evidence="1">
    <location>
        <begin position="113"/>
        <end position="136"/>
    </location>
</feature>
<feature type="compositionally biased region" description="Polar residues" evidence="1">
    <location>
        <begin position="122"/>
        <end position="133"/>
    </location>
</feature>
<gene>
    <name evidence="2" type="ORF">PV327_002992</name>
</gene>
<reference evidence="2" key="2">
    <citation type="submission" date="2023-03" db="EMBL/GenBank/DDBJ databases">
        <authorList>
            <person name="Inwood S.N."/>
            <person name="Skelly J.G."/>
            <person name="Guhlin J."/>
            <person name="Harrop T.W.R."/>
            <person name="Goldson S.G."/>
            <person name="Dearden P.K."/>
        </authorList>
    </citation>
    <scope>NUCLEOTIDE SEQUENCE</scope>
    <source>
        <strain evidence="2">Lincoln</strain>
        <tissue evidence="2">Whole body</tissue>
    </source>
</reference>
<organism evidence="2 3">
    <name type="scientific">Microctonus hyperodae</name>
    <name type="common">Parasitoid wasp</name>
    <dbReference type="NCBI Taxonomy" id="165561"/>
    <lineage>
        <taxon>Eukaryota</taxon>
        <taxon>Metazoa</taxon>
        <taxon>Ecdysozoa</taxon>
        <taxon>Arthropoda</taxon>
        <taxon>Hexapoda</taxon>
        <taxon>Insecta</taxon>
        <taxon>Pterygota</taxon>
        <taxon>Neoptera</taxon>
        <taxon>Endopterygota</taxon>
        <taxon>Hymenoptera</taxon>
        <taxon>Apocrita</taxon>
        <taxon>Ichneumonoidea</taxon>
        <taxon>Braconidae</taxon>
        <taxon>Euphorinae</taxon>
        <taxon>Microctonus</taxon>
    </lineage>
</organism>
<dbReference type="AlphaFoldDB" id="A0AA39G329"/>
<evidence type="ECO:0000256" key="1">
    <source>
        <dbReference type="SAM" id="MobiDB-lite"/>
    </source>
</evidence>
<evidence type="ECO:0000313" key="2">
    <source>
        <dbReference type="EMBL" id="KAK0180629.1"/>
    </source>
</evidence>